<proteinExistence type="predicted"/>
<evidence type="ECO:0000259" key="2">
    <source>
        <dbReference type="Pfam" id="PF02517"/>
    </source>
</evidence>
<evidence type="ECO:0000313" key="3">
    <source>
        <dbReference type="EMBL" id="KOY52928.1"/>
    </source>
</evidence>
<keyword evidence="1" id="KW-0472">Membrane</keyword>
<name>A0A0N0CG72_9FLAO</name>
<keyword evidence="3" id="KW-0645">Protease</keyword>
<dbReference type="Pfam" id="PF02517">
    <property type="entry name" value="Rce1-like"/>
    <property type="match status" value="1"/>
</dbReference>
<evidence type="ECO:0000313" key="5">
    <source>
        <dbReference type="Proteomes" id="UP000037716"/>
    </source>
</evidence>
<dbReference type="InterPro" id="IPR052710">
    <property type="entry name" value="CAAX_protease"/>
</dbReference>
<dbReference type="Proteomes" id="UP000183071">
    <property type="component" value="Unassembled WGS sequence"/>
</dbReference>
<dbReference type="EMBL" id="FNUE01000002">
    <property type="protein sequence ID" value="SEE54596.1"/>
    <property type="molecule type" value="Genomic_DNA"/>
</dbReference>
<organism evidence="3 5">
    <name type="scientific">Polaribacter dokdonensis DSW-5</name>
    <dbReference type="NCBI Taxonomy" id="1300348"/>
    <lineage>
        <taxon>Bacteria</taxon>
        <taxon>Pseudomonadati</taxon>
        <taxon>Bacteroidota</taxon>
        <taxon>Flavobacteriia</taxon>
        <taxon>Flavobacteriales</taxon>
        <taxon>Flavobacteriaceae</taxon>
    </lineage>
</organism>
<dbReference type="STRING" id="1300348.I602_2488"/>
<dbReference type="PANTHER" id="PTHR36435:SF1">
    <property type="entry name" value="CAAX AMINO TERMINAL PROTEASE FAMILY PROTEIN"/>
    <property type="match status" value="1"/>
</dbReference>
<dbReference type="OrthoDB" id="847268at2"/>
<keyword evidence="3" id="KW-0378">Hydrolase</keyword>
<dbReference type="RefSeq" id="WP_053974984.1">
    <property type="nucleotide sequence ID" value="NZ_FNUE01000002.1"/>
</dbReference>
<keyword evidence="1" id="KW-0812">Transmembrane</keyword>
<accession>A0A0N0CG72</accession>
<keyword evidence="1" id="KW-1133">Transmembrane helix</keyword>
<dbReference type="GO" id="GO:0080120">
    <property type="term" value="P:CAAX-box protein maturation"/>
    <property type="evidence" value="ECO:0007669"/>
    <property type="project" value="UniProtKB-ARBA"/>
</dbReference>
<sequence>MTETIKELFAYLKNPILEEDANTNFSYRIKKFGFLLIICLATGFIISPLFVLIEELGFVDMQEHAMEDLMKKLSKPVIFVFAALIAPVFEELIFRAPLTAFKKKNQFRIAFYVFAILFGFVHITNFELTTNVLILSPILVLPQTLVGGYFGFIRVRFGLLWSIALHGSYNAILMLVSFSSY</sequence>
<evidence type="ECO:0000256" key="1">
    <source>
        <dbReference type="SAM" id="Phobius"/>
    </source>
</evidence>
<feature type="transmembrane region" description="Helical" evidence="1">
    <location>
        <begin position="132"/>
        <end position="152"/>
    </location>
</feature>
<dbReference type="Proteomes" id="UP000037716">
    <property type="component" value="Unassembled WGS sequence"/>
</dbReference>
<dbReference type="PANTHER" id="PTHR36435">
    <property type="entry name" value="SLR1288 PROTEIN"/>
    <property type="match status" value="1"/>
</dbReference>
<dbReference type="EMBL" id="LGBR01000001">
    <property type="protein sequence ID" value="KOY52928.1"/>
    <property type="molecule type" value="Genomic_DNA"/>
</dbReference>
<gene>
    <name evidence="3" type="ORF">I602_2488</name>
    <name evidence="4" type="ORF">SAMN05444353_2262</name>
</gene>
<reference evidence="4 6" key="2">
    <citation type="submission" date="2016-10" db="EMBL/GenBank/DDBJ databases">
        <authorList>
            <person name="Varghese N."/>
            <person name="Submissions S."/>
        </authorList>
    </citation>
    <scope>NUCLEOTIDE SEQUENCE [LARGE SCALE GENOMIC DNA]</scope>
    <source>
        <strain evidence="4 6">DSW-5</strain>
    </source>
</reference>
<feature type="transmembrane region" description="Helical" evidence="1">
    <location>
        <begin position="73"/>
        <end position="89"/>
    </location>
</feature>
<evidence type="ECO:0000313" key="6">
    <source>
        <dbReference type="Proteomes" id="UP000183071"/>
    </source>
</evidence>
<reference evidence="3 5" key="1">
    <citation type="submission" date="2015-07" db="EMBL/GenBank/DDBJ databases">
        <title>Genome of Polaribacter dokdonenesis DSW-5, isolated from seawater off Dokdo in Korea.</title>
        <authorList>
            <person name="Yoon K."/>
            <person name="Song J.Y."/>
            <person name="Kim J.F."/>
        </authorList>
    </citation>
    <scope>NUCLEOTIDE SEQUENCE [LARGE SCALE GENOMIC DNA]</scope>
    <source>
        <strain evidence="3 5">DSW-5</strain>
    </source>
</reference>
<feature type="transmembrane region" description="Helical" evidence="1">
    <location>
        <begin position="159"/>
        <end position="178"/>
    </location>
</feature>
<protein>
    <submittedName>
        <fullName evidence="3">CAAX amino terminal protease family</fullName>
    </submittedName>
</protein>
<evidence type="ECO:0000313" key="4">
    <source>
        <dbReference type="EMBL" id="SEE54596.1"/>
    </source>
</evidence>
<dbReference type="GO" id="GO:0006508">
    <property type="term" value="P:proteolysis"/>
    <property type="evidence" value="ECO:0007669"/>
    <property type="project" value="UniProtKB-KW"/>
</dbReference>
<feature type="domain" description="CAAX prenyl protease 2/Lysostaphin resistance protein A-like" evidence="2">
    <location>
        <begin position="76"/>
        <end position="172"/>
    </location>
</feature>
<dbReference type="GO" id="GO:0004175">
    <property type="term" value="F:endopeptidase activity"/>
    <property type="evidence" value="ECO:0007669"/>
    <property type="project" value="UniProtKB-ARBA"/>
</dbReference>
<comment type="caution">
    <text evidence="3">The sequence shown here is derived from an EMBL/GenBank/DDBJ whole genome shotgun (WGS) entry which is preliminary data.</text>
</comment>
<feature type="transmembrane region" description="Helical" evidence="1">
    <location>
        <begin position="32"/>
        <end position="53"/>
    </location>
</feature>
<feature type="transmembrane region" description="Helical" evidence="1">
    <location>
        <begin position="109"/>
        <end position="126"/>
    </location>
</feature>
<dbReference type="PATRIC" id="fig|1300348.6.peg.2489"/>
<dbReference type="AlphaFoldDB" id="A0A0N0CG72"/>
<keyword evidence="6" id="KW-1185">Reference proteome</keyword>
<dbReference type="InterPro" id="IPR003675">
    <property type="entry name" value="Rce1/LyrA-like_dom"/>
</dbReference>